<evidence type="ECO:0000313" key="7">
    <source>
        <dbReference type="Proteomes" id="UP000270296"/>
    </source>
</evidence>
<dbReference type="OrthoDB" id="5593455at2759"/>
<feature type="region of interest" description="Disordered" evidence="4">
    <location>
        <begin position="325"/>
        <end position="367"/>
    </location>
</feature>
<dbReference type="AlphaFoldDB" id="A0A183J021"/>
<keyword evidence="3" id="KW-0472">Membrane</keyword>
<dbReference type="Pfam" id="PF10291">
    <property type="entry name" value="muHD"/>
    <property type="match status" value="1"/>
</dbReference>
<evidence type="ECO:0000256" key="4">
    <source>
        <dbReference type="SAM" id="MobiDB-lite"/>
    </source>
</evidence>
<keyword evidence="3" id="KW-0168">Coated pit</keyword>
<feature type="region of interest" description="Disordered" evidence="4">
    <location>
        <begin position="98"/>
        <end position="122"/>
    </location>
</feature>
<protein>
    <submittedName>
        <fullName evidence="8">MHD domain-containing protein</fullName>
    </submittedName>
</protein>
<feature type="region of interest" description="Disordered" evidence="4">
    <location>
        <begin position="376"/>
        <end position="395"/>
    </location>
</feature>
<keyword evidence="7" id="KW-1185">Reference proteome</keyword>
<reference evidence="8" key="1">
    <citation type="submission" date="2016-06" db="UniProtKB">
        <authorList>
            <consortium name="WormBaseParasite"/>
        </authorList>
    </citation>
    <scope>IDENTIFICATION</scope>
</reference>
<keyword evidence="2" id="KW-0254">Endocytosis</keyword>
<feature type="region of interest" description="Disordered" evidence="4">
    <location>
        <begin position="208"/>
        <end position="241"/>
    </location>
</feature>
<dbReference type="InterPro" id="IPR018808">
    <property type="entry name" value="Muniscin_C"/>
</dbReference>
<dbReference type="PANTHER" id="PTHR23065:SF15">
    <property type="entry name" value="AT02057P"/>
    <property type="match status" value="1"/>
</dbReference>
<dbReference type="PANTHER" id="PTHR23065">
    <property type="entry name" value="PROLINE-SERINE-THREONINE PHOSPHATASE INTERACTING PROTEIN 1"/>
    <property type="match status" value="1"/>
</dbReference>
<proteinExistence type="predicted"/>
<dbReference type="PROSITE" id="PS51072">
    <property type="entry name" value="MHD"/>
    <property type="match status" value="1"/>
</dbReference>
<dbReference type="GO" id="GO:0030136">
    <property type="term" value="C:clathrin-coated vesicle"/>
    <property type="evidence" value="ECO:0007669"/>
    <property type="project" value="TreeGrafter"/>
</dbReference>
<dbReference type="EMBL" id="UZAM01012460">
    <property type="protein sequence ID" value="VDP21967.1"/>
    <property type="molecule type" value="Genomic_DNA"/>
</dbReference>
<evidence type="ECO:0000256" key="3">
    <source>
        <dbReference type="ARBA" id="ARBA00023176"/>
    </source>
</evidence>
<evidence type="ECO:0000313" key="8">
    <source>
        <dbReference type="WBParaSite" id="SBAD_0000955001-mRNA-1"/>
    </source>
</evidence>
<dbReference type="WBParaSite" id="SBAD_0000955001-mRNA-1">
    <property type="protein sequence ID" value="SBAD_0000955001-mRNA-1"/>
    <property type="gene ID" value="SBAD_0000955001"/>
</dbReference>
<evidence type="ECO:0000259" key="5">
    <source>
        <dbReference type="PROSITE" id="PS51072"/>
    </source>
</evidence>
<feature type="compositionally biased region" description="Polar residues" evidence="4">
    <location>
        <begin position="212"/>
        <end position="225"/>
    </location>
</feature>
<dbReference type="GO" id="GO:0005886">
    <property type="term" value="C:plasma membrane"/>
    <property type="evidence" value="ECO:0007669"/>
    <property type="project" value="TreeGrafter"/>
</dbReference>
<dbReference type="GO" id="GO:0072583">
    <property type="term" value="P:clathrin-dependent endocytosis"/>
    <property type="evidence" value="ECO:0007669"/>
    <property type="project" value="TreeGrafter"/>
</dbReference>
<dbReference type="GO" id="GO:0005905">
    <property type="term" value="C:clathrin-coated pit"/>
    <property type="evidence" value="ECO:0007669"/>
    <property type="project" value="UniProtKB-SubCell"/>
</dbReference>
<gene>
    <name evidence="6" type="ORF">SBAD_LOCUS9219</name>
</gene>
<evidence type="ECO:0000256" key="2">
    <source>
        <dbReference type="ARBA" id="ARBA00022583"/>
    </source>
</evidence>
<dbReference type="InterPro" id="IPR028565">
    <property type="entry name" value="MHD"/>
</dbReference>
<reference evidence="6 7" key="2">
    <citation type="submission" date="2018-11" db="EMBL/GenBank/DDBJ databases">
        <authorList>
            <consortium name="Pathogen Informatics"/>
        </authorList>
    </citation>
    <scope>NUCLEOTIDE SEQUENCE [LARGE SCALE GENOMIC DNA]</scope>
</reference>
<organism evidence="8">
    <name type="scientific">Soboliphyme baturini</name>
    <dbReference type="NCBI Taxonomy" id="241478"/>
    <lineage>
        <taxon>Eukaryota</taxon>
        <taxon>Metazoa</taxon>
        <taxon>Ecdysozoa</taxon>
        <taxon>Nematoda</taxon>
        <taxon>Enoplea</taxon>
        <taxon>Dorylaimia</taxon>
        <taxon>Dioctophymatida</taxon>
        <taxon>Dioctophymatoidea</taxon>
        <taxon>Soboliphymatidae</taxon>
        <taxon>Soboliphyme</taxon>
    </lineage>
</organism>
<accession>A0A183J021</accession>
<feature type="region of interest" description="Disordered" evidence="4">
    <location>
        <begin position="140"/>
        <end position="163"/>
    </location>
</feature>
<feature type="domain" description="MHD" evidence="5">
    <location>
        <begin position="403"/>
        <end position="596"/>
    </location>
</feature>
<feature type="compositionally biased region" description="Polar residues" evidence="4">
    <location>
        <begin position="331"/>
        <end position="348"/>
    </location>
</feature>
<dbReference type="Proteomes" id="UP000270296">
    <property type="component" value="Unassembled WGS sequence"/>
</dbReference>
<comment type="subcellular location">
    <subcellularLocation>
        <location evidence="1">Membrane</location>
        <location evidence="1">Clathrin-coated pit</location>
        <topology evidence="1">Peripheral membrane protein</topology>
        <orientation evidence="1">Cytoplasmic side</orientation>
    </subcellularLocation>
</comment>
<name>A0A183J021_9BILA</name>
<sequence length="596" mass="64425">MLDIGQLLDGFVEANQTGIDKPPVMEFEEPETTAFVAVNSCVEPSVSVIDADTIENSSSVANGGGVGEAGSTTFPSSLSHFKLPQTVSKGKLTLWLPGRKAGRRNGPVKDTASEGSGSVDSCEKCENAPTIDLGVQGVQVSRQDDVPSKPAVQSQLPPNDQDAMPRRILSMGFLKKKSREKRFDKGSKEMIANAFAAPIVDEVINEACPDEPSSSLKVPSTPRTKSGSFSDSDSDDEMPSKIKLEIKPPLSDRRKVCASVDELKDVVESMSSNIKNANRSLEIVPSSRPLKAMVLRPAKTGDDRWNNLAFAGNLSNFSNSSVSLERRLRPRSTTPTHMMILGSSSGRQGQPGLESMSPTDSERPFAERQNSLGSIPEFSGAASSAGTAASRGPSPVSSCVTDRIPLAVAVTETIHVLFKSSNECAVRTFGNVTFSFPAGIMKILSSTSPSELSQLSFGFESAERIQGIIGNRKILDDFNYSGSCSKYKFDFNMNSLAEHLKLLNRRNPSAPFYNLEVLRYEVMPKAPSESQSKDTAAVVPLLLRSFWKCFNDHTDLCISYSYNPDCRLSAPLINLLYSIKTDGSVCSVTSKPEASW</sequence>
<evidence type="ECO:0000313" key="6">
    <source>
        <dbReference type="EMBL" id="VDP21967.1"/>
    </source>
</evidence>
<dbReference type="GO" id="GO:0048268">
    <property type="term" value="P:clathrin coat assembly"/>
    <property type="evidence" value="ECO:0007669"/>
    <property type="project" value="TreeGrafter"/>
</dbReference>
<feature type="compositionally biased region" description="Low complexity" evidence="4">
    <location>
        <begin position="379"/>
        <end position="394"/>
    </location>
</feature>
<evidence type="ECO:0000256" key="1">
    <source>
        <dbReference type="ARBA" id="ARBA00004283"/>
    </source>
</evidence>